<dbReference type="PANTHER" id="PTHR33266:SF1">
    <property type="entry name" value="F-BOX DOMAIN-CONTAINING PROTEIN"/>
    <property type="match status" value="1"/>
</dbReference>
<evidence type="ECO:0000313" key="2">
    <source>
        <dbReference type="Proteomes" id="UP000059188"/>
    </source>
</evidence>
<proteinExistence type="predicted"/>
<protein>
    <recommendedName>
        <fullName evidence="3">G2/mitotic-specific cyclin cdc13</fullName>
    </recommendedName>
</protein>
<dbReference type="EMBL" id="LN679282">
    <property type="protein sequence ID" value="CEL54828.1"/>
    <property type="molecule type" value="Genomic_DNA"/>
</dbReference>
<accession>A0A0B7FF41</accession>
<evidence type="ECO:0000313" key="1">
    <source>
        <dbReference type="EMBL" id="CEL54828.1"/>
    </source>
</evidence>
<evidence type="ECO:0008006" key="3">
    <source>
        <dbReference type="Google" id="ProtNLM"/>
    </source>
</evidence>
<dbReference type="Proteomes" id="UP000059188">
    <property type="component" value="Unassembled WGS sequence"/>
</dbReference>
<keyword evidence="2" id="KW-1185">Reference proteome</keyword>
<dbReference type="AlphaFoldDB" id="A0A0B7FF41"/>
<dbReference type="PANTHER" id="PTHR33266">
    <property type="entry name" value="CHROMOSOME 15, WHOLE GENOME SHOTGUN SEQUENCE"/>
    <property type="match status" value="1"/>
</dbReference>
<dbReference type="STRING" id="1108050.A0A0B7FF41"/>
<name>A0A0B7FF41_THACB</name>
<organism evidence="1 2">
    <name type="scientific">Thanatephorus cucumeris (strain AG1-IB / isolate 7/3/14)</name>
    <name type="common">Lettuce bottom rot fungus</name>
    <name type="synonym">Rhizoctonia solani</name>
    <dbReference type="NCBI Taxonomy" id="1108050"/>
    <lineage>
        <taxon>Eukaryota</taxon>
        <taxon>Fungi</taxon>
        <taxon>Dikarya</taxon>
        <taxon>Basidiomycota</taxon>
        <taxon>Agaricomycotina</taxon>
        <taxon>Agaricomycetes</taxon>
        <taxon>Cantharellales</taxon>
        <taxon>Ceratobasidiaceae</taxon>
        <taxon>Rhizoctonia</taxon>
        <taxon>Rhizoctonia solani AG-1</taxon>
    </lineage>
</organism>
<dbReference type="OrthoDB" id="107110at2759"/>
<reference evidence="1 2" key="1">
    <citation type="submission" date="2014-11" db="EMBL/GenBank/DDBJ databases">
        <authorList>
            <person name="Wibberg Daniel"/>
        </authorList>
    </citation>
    <scope>NUCLEOTIDE SEQUENCE [LARGE SCALE GENOMIC DNA]</scope>
    <source>
        <strain evidence="1">Rhizoctonia solani AG1-IB 7/3/14</strain>
    </source>
</reference>
<gene>
    <name evidence="1" type="ORF">RSOLAG1IB_11773</name>
</gene>
<sequence>MSDLNIRIIREIEQYRQSNPMNFSSWEALGHSDFPLLLTIVASVGRVMPSPNLSACTEHLGTHFELYTALGNAYLSRSFESLIHHPSVRALTKRAEGDDMDIEIGMPPQGNGNPSLKSAFEKPYVGDVHKCFIEVLDYYSRLENQEKPYMKSISVVQSSGMGKSRMVDEAANLLFTIPANLREALPAGVKTYPPPDVKLRSYFERHDSKSDELLQAEYAILLKCIFDTATSKVPGVVGSRRGVALAAAWAGYLKGGQTVEGVGKSREAFYTEAVDAAETMREMLWKKDGDRLILKGSLSLPTLFEDMSTSAKKLVGVLKHDDSVNKNACLFYFDEAHPLTKTPEIVTNSRTRSPYHNLGSVISQLVRLPIFFVFLSTNSHLQKFAPSARDHPSLRVSEGAYPIPPFTELPFDIFTDQALERLKEGPGQLRSLQSACSLEMMSSMGRPLWFVHNRLVEDQRKSPQAPSIDDVVRMAGEKLTGRGIISRTAQAELAALSVRIGISFESMNPAAREVESQQVESHMRIVYAIPEHREYMRTGSSSEPVVAEAAASYLRSISKHRGVSIEAPRILSENCQKGFLARGERGELCGRLLLTVAHDIAIIEAAGSISPSFKAIKPAFHRPVPVLDFLRALFADEHHEAILKATPISNKAQAQTLEAVFQEGFVFFSHFALAEDSDMLESKALRTALFRGMALQAKDNQPSIDAVIPIHMGGIDTEITTATTSAINLQFKNRQRSLDCSVNRIITVPDLEKPTISIVFEFGETNAKLPRVQAHHQDHRVTRSGKTHPDDSHYSFVARGCGPETYKSIPANAVGYYQTILATGGLKDDFPRADKECSWKLLQEMKPTFNAAASCAEWDKGT</sequence>